<feature type="region of interest" description="Disordered" evidence="1">
    <location>
        <begin position="348"/>
        <end position="367"/>
    </location>
</feature>
<reference evidence="3 4" key="1">
    <citation type="journal article" date="2011" name="Proc. Natl. Acad. Sci. U.S.A.">
        <title>Evolutionary erosion of yeast sex chromosomes by mating-type switching accidents.</title>
        <authorList>
            <person name="Gordon J.L."/>
            <person name="Armisen D."/>
            <person name="Proux-Wera E."/>
            <person name="Oheigeartaigh S.S."/>
            <person name="Byrne K.P."/>
            <person name="Wolfe K.H."/>
        </authorList>
    </citation>
    <scope>NUCLEOTIDE SEQUENCE [LARGE SCALE GENOMIC DNA]</scope>
    <source>
        <strain evidence="4">ATCC 76901 / BCRC 22586 / CBS 4309 / NBRC 1992 / NRRL Y-12630</strain>
    </source>
</reference>
<dbReference type="GeneID" id="96902288"/>
<evidence type="ECO:0000313" key="4">
    <source>
        <dbReference type="Proteomes" id="UP000001640"/>
    </source>
</evidence>
<evidence type="ECO:0000313" key="3">
    <source>
        <dbReference type="EMBL" id="CCC68731.1"/>
    </source>
</evidence>
<protein>
    <recommendedName>
        <fullName evidence="2">Myb-like domain-containing protein</fullName>
    </recommendedName>
</protein>
<dbReference type="eggNOG" id="ENOG502S5B4">
    <property type="taxonomic scope" value="Eukaryota"/>
</dbReference>
<feature type="compositionally biased region" description="Low complexity" evidence="1">
    <location>
        <begin position="72"/>
        <end position="88"/>
    </location>
</feature>
<dbReference type="InParanoid" id="G0V9W4"/>
<dbReference type="AlphaFoldDB" id="G0V9W4"/>
<gene>
    <name evidence="3" type="primary">NCAS0B06470</name>
    <name evidence="3" type="ordered locus">NCAS_0B06470</name>
</gene>
<dbReference type="OrthoDB" id="4036644at2759"/>
<dbReference type="GO" id="GO:0045944">
    <property type="term" value="P:positive regulation of transcription by RNA polymerase II"/>
    <property type="evidence" value="ECO:0007669"/>
    <property type="project" value="EnsemblFungi"/>
</dbReference>
<sequence length="367" mass="41809">MDNNHNNINILNSNNNNNTTNNNNNNAGKDGIYSMTNPQSTENVDASANPSLESTDFNSNDAKESPVSSVTSIGDNGSASGNSSSTMSLKHTRKKWKEHEDIAFLKVLINNSQLLTYVEYFKPMKNFWIRLSHILNVQYGYERNPRQCHDRFKVLYFKASKAENTQTLLSYSNPDEMINSKNELEYRLFQLINTFSYHNGNIILKHQHQLANESEKNILNQDMTLQINPVSNPSSASSVNSIDNISKVQFLQNQGPNQAQQQGVSIPNQRQSQFIPQNEQIYRDSMNQMLIINELKEQVTVLRNEVNILNNRTVEQSKFIQTIWSMIQPQLNPGGGPGTITIAAQYPQYEPQDKFPPLRRYPGDQPH</sequence>
<accession>G0V9W4</accession>
<proteinExistence type="predicted"/>
<organism evidence="3 4">
    <name type="scientific">Naumovozyma castellii</name>
    <name type="common">Yeast</name>
    <name type="synonym">Saccharomyces castellii</name>
    <dbReference type="NCBI Taxonomy" id="27288"/>
    <lineage>
        <taxon>Eukaryota</taxon>
        <taxon>Fungi</taxon>
        <taxon>Dikarya</taxon>
        <taxon>Ascomycota</taxon>
        <taxon>Saccharomycotina</taxon>
        <taxon>Saccharomycetes</taxon>
        <taxon>Saccharomycetales</taxon>
        <taxon>Saccharomycetaceae</taxon>
        <taxon>Naumovozyma</taxon>
    </lineage>
</organism>
<evidence type="ECO:0000259" key="2">
    <source>
        <dbReference type="PROSITE" id="PS50090"/>
    </source>
</evidence>
<dbReference type="GO" id="GO:0030695">
    <property type="term" value="F:GTPase regulator activity"/>
    <property type="evidence" value="ECO:0007669"/>
    <property type="project" value="EnsemblFungi"/>
</dbReference>
<evidence type="ECO:0000256" key="1">
    <source>
        <dbReference type="SAM" id="MobiDB-lite"/>
    </source>
</evidence>
<dbReference type="HOGENOM" id="CLU_621261_0_0_1"/>
<dbReference type="GO" id="GO:0005634">
    <property type="term" value="C:nucleus"/>
    <property type="evidence" value="ECO:0007669"/>
    <property type="project" value="EnsemblFungi"/>
</dbReference>
<feature type="domain" description="Myb-like" evidence="2">
    <location>
        <begin position="88"/>
        <end position="156"/>
    </location>
</feature>
<feature type="compositionally biased region" description="Polar residues" evidence="1">
    <location>
        <begin position="34"/>
        <end position="71"/>
    </location>
</feature>
<keyword evidence="4" id="KW-1185">Reference proteome</keyword>
<dbReference type="RefSeq" id="XP_003675102.1">
    <property type="nucleotide sequence ID" value="XM_003675054.1"/>
</dbReference>
<reference key="2">
    <citation type="submission" date="2011-08" db="EMBL/GenBank/DDBJ databases">
        <title>Genome sequence of Naumovozyma castellii.</title>
        <authorList>
            <person name="Gordon J.L."/>
            <person name="Armisen D."/>
            <person name="Proux-Wera E."/>
            <person name="OhEigeartaigh S.S."/>
            <person name="Byrne K.P."/>
            <person name="Wolfe K.H."/>
        </authorList>
    </citation>
    <scope>NUCLEOTIDE SEQUENCE</scope>
    <source>
        <strain>Type strain:CBS 4309</strain>
    </source>
</reference>
<dbReference type="PROSITE" id="PS50090">
    <property type="entry name" value="MYB_LIKE"/>
    <property type="match status" value="1"/>
</dbReference>
<dbReference type="KEGG" id="ncs:NCAS_0B06470"/>
<dbReference type="EMBL" id="HE576753">
    <property type="protein sequence ID" value="CCC68731.1"/>
    <property type="molecule type" value="Genomic_DNA"/>
</dbReference>
<dbReference type="Proteomes" id="UP000001640">
    <property type="component" value="Chromosome 2"/>
</dbReference>
<feature type="compositionally biased region" description="Low complexity" evidence="1">
    <location>
        <begin position="1"/>
        <end position="26"/>
    </location>
</feature>
<dbReference type="OMA" id="LYRESHI"/>
<name>G0V9W4_NAUCA</name>
<dbReference type="GO" id="GO:0007265">
    <property type="term" value="P:Ras protein signal transduction"/>
    <property type="evidence" value="ECO:0007669"/>
    <property type="project" value="EnsemblFungi"/>
</dbReference>
<dbReference type="GO" id="GO:0009272">
    <property type="term" value="P:fungal-type cell wall biogenesis"/>
    <property type="evidence" value="ECO:0007669"/>
    <property type="project" value="EnsemblFungi"/>
</dbReference>
<feature type="region of interest" description="Disordered" evidence="1">
    <location>
        <begin position="1"/>
        <end position="92"/>
    </location>
</feature>
<dbReference type="FunCoup" id="G0V9W4">
    <property type="interactions" value="71"/>
</dbReference>
<dbReference type="InterPro" id="IPR001005">
    <property type="entry name" value="SANT/Myb"/>
</dbReference>